<dbReference type="InterPro" id="IPR022225">
    <property type="entry name" value="Phage_tail_fibre_N"/>
</dbReference>
<sequence>MATVITRAFENWQAQQTLNNLPARPDTVIFAHIPELDSSTEIDRNEGIPANELIVHQTDVAQFGVINDSAVAYSVVLDTSVGDFYFNWIGLVDSASNTLCMIVTFPVQQKTATNGSVQGNNITRTFTMEFNGAAEVSQINVTAQTWQIDFSARLGGIDEITRLANYDYYGHAAFASNGYTLVSEGDKYRVGAGLAYVGGIRALMTDGMLIDAGDKNLIYIDVSLQGSVLGAFKAIIYIGAKNSIDDLNNYTDPNGFIHYLAPLALITDSGIEDKRDAGPFDNDDVINSVNDAIALHEKSRNHPDATLTDKGFVKLSNEIFGQSESEAATPKAVNLSIALFIQSMTDHVNAADPHKKYLLIKNLLSAIVEMGPEGAATLITYLSLGNASQLNVGTTPGTVAAGDDVRIVNAVQSTNPDIKLPGSLNVAGGFLADSVNSSNNITVGGGAATLLWNGDIQGPVWGGDYLSNYVNKINAYGVVALARGAQTVLGAGEAYPGSFLTQNTVTPHFKASRPLFMQRPGGQWVQMGGDI</sequence>
<dbReference type="GO" id="GO:0019062">
    <property type="term" value="P:virion attachment to host cell"/>
    <property type="evidence" value="ECO:0007669"/>
    <property type="project" value="InterPro"/>
</dbReference>
<dbReference type="RefSeq" id="WP_012303708.1">
    <property type="nucleotide sequence ID" value="NZ_CP009792.1"/>
</dbReference>
<proteinExistence type="predicted"/>
<dbReference type="Gene3D" id="6.20.70.20">
    <property type="match status" value="1"/>
</dbReference>
<evidence type="ECO:0000259" key="1">
    <source>
        <dbReference type="Pfam" id="PF12571"/>
    </source>
</evidence>
<gene>
    <name evidence="2" type="ordered locus">YPK_0930</name>
</gene>
<name>A0A0H3B1C9_YERPY</name>
<dbReference type="Pfam" id="PF12571">
    <property type="entry name" value="Phage_tail_fib"/>
    <property type="match status" value="1"/>
</dbReference>
<accession>A0A0H3B1C9</accession>
<dbReference type="InterPro" id="IPR005068">
    <property type="entry name" value="Phage_lambda_Stf-r2"/>
</dbReference>
<protein>
    <submittedName>
        <fullName evidence="2">Tail fiber repeat 2 protein</fullName>
    </submittedName>
</protein>
<dbReference type="Pfam" id="PF03406">
    <property type="entry name" value="Phage_fiber_2"/>
    <property type="match status" value="1"/>
</dbReference>
<dbReference type="EMBL" id="CP000950">
    <property type="protein sequence ID" value="ACA67231.1"/>
    <property type="molecule type" value="Genomic_DNA"/>
</dbReference>
<organism evidence="2">
    <name type="scientific">Yersinia pseudotuberculosis serotype O:3 (strain YPIII)</name>
    <dbReference type="NCBI Taxonomy" id="502800"/>
    <lineage>
        <taxon>Bacteria</taxon>
        <taxon>Pseudomonadati</taxon>
        <taxon>Pseudomonadota</taxon>
        <taxon>Gammaproteobacteria</taxon>
        <taxon>Enterobacterales</taxon>
        <taxon>Yersiniaceae</taxon>
        <taxon>Yersinia</taxon>
    </lineage>
</organism>
<dbReference type="AlphaFoldDB" id="A0A0H3B1C9"/>
<evidence type="ECO:0000313" key="2">
    <source>
        <dbReference type="EMBL" id="ACA67231.1"/>
    </source>
</evidence>
<dbReference type="GO" id="GO:0046718">
    <property type="term" value="P:symbiont entry into host cell"/>
    <property type="evidence" value="ECO:0007669"/>
    <property type="project" value="InterPro"/>
</dbReference>
<dbReference type="KEGG" id="ypy:YPK_0930"/>
<reference evidence="2" key="1">
    <citation type="submission" date="2008-02" db="EMBL/GenBank/DDBJ databases">
        <title>Complete sequence of Yersinia pseudotuberculosis YPIII.</title>
        <authorList>
            <consortium name="US DOE Joint Genome Institute"/>
            <person name="Challacombe J.F."/>
            <person name="Bruce D."/>
            <person name="Detter J.C."/>
            <person name="Green L."/>
            <person name="Land M."/>
            <person name="Munk C."/>
            <person name="Lindler L.E."/>
            <person name="Nikolich M.P."/>
            <person name="Brettin T."/>
        </authorList>
    </citation>
    <scope>NUCLEOTIDE SEQUENCE</scope>
    <source>
        <strain evidence="2">YPIII</strain>
    </source>
</reference>
<feature type="domain" description="Phage tail fibre protein N-terminal" evidence="1">
    <location>
        <begin position="2"/>
        <end position="157"/>
    </location>
</feature>
<dbReference type="PATRIC" id="fig|502800.11.peg.1558"/>